<organism evidence="1">
    <name type="scientific">viral metagenome</name>
    <dbReference type="NCBI Taxonomy" id="1070528"/>
    <lineage>
        <taxon>unclassified sequences</taxon>
        <taxon>metagenomes</taxon>
        <taxon>organismal metagenomes</taxon>
    </lineage>
</organism>
<name>A0A6C0I3F7_9ZZZZ</name>
<dbReference type="AlphaFoldDB" id="A0A6C0I3F7"/>
<accession>A0A6C0I3F7</accession>
<protein>
    <submittedName>
        <fullName evidence="1">Uncharacterized protein</fullName>
    </submittedName>
</protein>
<reference evidence="1" key="1">
    <citation type="journal article" date="2020" name="Nature">
        <title>Giant virus diversity and host interactions through global metagenomics.</title>
        <authorList>
            <person name="Schulz F."/>
            <person name="Roux S."/>
            <person name="Paez-Espino D."/>
            <person name="Jungbluth S."/>
            <person name="Walsh D.A."/>
            <person name="Denef V.J."/>
            <person name="McMahon K.D."/>
            <person name="Konstantinidis K.T."/>
            <person name="Eloe-Fadrosh E.A."/>
            <person name="Kyrpides N.C."/>
            <person name="Woyke T."/>
        </authorList>
    </citation>
    <scope>NUCLEOTIDE SEQUENCE</scope>
    <source>
        <strain evidence="1">GVMAG-M-3300023184-190</strain>
    </source>
</reference>
<dbReference type="EMBL" id="MN740088">
    <property type="protein sequence ID" value="QHT87424.1"/>
    <property type="molecule type" value="Genomic_DNA"/>
</dbReference>
<evidence type="ECO:0000313" key="1">
    <source>
        <dbReference type="EMBL" id="QHT87424.1"/>
    </source>
</evidence>
<proteinExistence type="predicted"/>
<sequence>MVTDTSDNEIIADTKTVNKYKNVIHYANVDEVTYNALDKLLEDEKTHNKSEPWNKLDKTVKIQKLNKFAETYGKDNALPTKDVKALKTFFLQSLEQNKLQKTKDVIYDKETKDITSIPSLIFNQLNRNFTLKNMDPKRVSTLKSLTPKRVVEKKTIEIENETIENENV</sequence>